<dbReference type="EMBL" id="LBFC01000007">
    <property type="protein sequence ID" value="ONN27664.1"/>
    <property type="molecule type" value="Genomic_DNA"/>
</dbReference>
<accession>A0ABX3IK32</accession>
<feature type="transmembrane region" description="Helical" evidence="1">
    <location>
        <begin position="57"/>
        <end position="75"/>
    </location>
</feature>
<feature type="transmembrane region" description="Helical" evidence="1">
    <location>
        <begin position="96"/>
        <end position="116"/>
    </location>
</feature>
<keyword evidence="1" id="KW-0472">Membrane</keyword>
<organism evidence="2 3">
    <name type="scientific">Thermosipho affectus</name>
    <dbReference type="NCBI Taxonomy" id="660294"/>
    <lineage>
        <taxon>Bacteria</taxon>
        <taxon>Thermotogati</taxon>
        <taxon>Thermotogota</taxon>
        <taxon>Thermotogae</taxon>
        <taxon>Thermotogales</taxon>
        <taxon>Fervidobacteriaceae</taxon>
        <taxon>Thermosipho</taxon>
    </lineage>
</organism>
<feature type="transmembrane region" description="Helical" evidence="1">
    <location>
        <begin position="122"/>
        <end position="141"/>
    </location>
</feature>
<protein>
    <recommendedName>
        <fullName evidence="4">DUF3307 domain-containing protein</fullName>
    </recommendedName>
</protein>
<keyword evidence="1" id="KW-0812">Transmembrane</keyword>
<keyword evidence="3" id="KW-1185">Reference proteome</keyword>
<feature type="transmembrane region" description="Helical" evidence="1">
    <location>
        <begin position="162"/>
        <end position="185"/>
    </location>
</feature>
<dbReference type="RefSeq" id="WP_075665533.1">
    <property type="nucleotide sequence ID" value="NZ_LBFC01000007.1"/>
</dbReference>
<name>A0ABX3IK32_9BACT</name>
<dbReference type="InterPro" id="IPR021737">
    <property type="entry name" value="Phage_phiKZ_Orf197"/>
</dbReference>
<proteinExistence type="predicted"/>
<dbReference type="Pfam" id="PF11750">
    <property type="entry name" value="DUF3307"/>
    <property type="match status" value="1"/>
</dbReference>
<reference evidence="2 3" key="1">
    <citation type="submission" date="2015-06" db="EMBL/GenBank/DDBJ databases">
        <title>Genome sequencing of Thermotogales isolates from hydrothermal vents.</title>
        <authorList>
            <person name="Haverkamp T.H."/>
            <person name="Kublanov I.V."/>
            <person name="Nesbo C.L."/>
        </authorList>
    </citation>
    <scope>NUCLEOTIDE SEQUENCE [LARGE SCALE GENOMIC DNA]</scope>
    <source>
        <strain evidence="3">ik275mar</strain>
    </source>
</reference>
<evidence type="ECO:0000256" key="1">
    <source>
        <dbReference type="SAM" id="Phobius"/>
    </source>
</evidence>
<keyword evidence="1" id="KW-1133">Transmembrane helix</keyword>
<feature type="transmembrane region" description="Helical" evidence="1">
    <location>
        <begin position="191"/>
        <end position="208"/>
    </location>
</feature>
<evidence type="ECO:0000313" key="2">
    <source>
        <dbReference type="EMBL" id="ONN27664.1"/>
    </source>
</evidence>
<dbReference type="Proteomes" id="UP000242616">
    <property type="component" value="Unassembled WGS sequence"/>
</dbReference>
<sequence>MDKFIHLFLGHLFGDYVFQNKWIATKKPREFKVLLIHILIIFLSQTFFYLGKNFNLKSLYLIGILSVIHFFIDFIKFVNNKKKFFSSHKYYLIDQMMHILSIITIAFFIPSTSFFIPKNISVILSSSVFNAYLLGIYSFFLKNDTAYKRDIEGYIVRGFCPVVYLFGPVYYSIYTLITGVYSIYFLKKHQVISWALSITLTIVFMEVML</sequence>
<feature type="transmembrane region" description="Helical" evidence="1">
    <location>
        <begin position="31"/>
        <end position="51"/>
    </location>
</feature>
<comment type="caution">
    <text evidence="2">The sequence shown here is derived from an EMBL/GenBank/DDBJ whole genome shotgun (WGS) entry which is preliminary data.</text>
</comment>
<gene>
    <name evidence="2" type="ORF">XJ44_02720</name>
</gene>
<evidence type="ECO:0008006" key="4">
    <source>
        <dbReference type="Google" id="ProtNLM"/>
    </source>
</evidence>
<evidence type="ECO:0000313" key="3">
    <source>
        <dbReference type="Proteomes" id="UP000242616"/>
    </source>
</evidence>